<dbReference type="InterPro" id="IPR036397">
    <property type="entry name" value="RNaseH_sf"/>
</dbReference>
<dbReference type="InterPro" id="IPR001584">
    <property type="entry name" value="Integrase_cat-core"/>
</dbReference>
<reference evidence="2" key="1">
    <citation type="submission" date="2023-08" db="EMBL/GenBank/DDBJ databases">
        <title>A de novo genome assembly of Solanum verrucosum Schlechtendal, a Mexican diploid species geographically isolated from the other diploid A-genome species in potato relatives.</title>
        <authorList>
            <person name="Hosaka K."/>
        </authorList>
    </citation>
    <scope>NUCLEOTIDE SEQUENCE</scope>
    <source>
        <tissue evidence="2">Young leaves</tissue>
    </source>
</reference>
<dbReference type="PROSITE" id="PS50994">
    <property type="entry name" value="INTEGRASE"/>
    <property type="match status" value="1"/>
</dbReference>
<dbReference type="Gene3D" id="3.30.420.10">
    <property type="entry name" value="Ribonuclease H-like superfamily/Ribonuclease H"/>
    <property type="match status" value="1"/>
</dbReference>
<proteinExistence type="predicted"/>
<dbReference type="EMBL" id="CP133612">
    <property type="protein sequence ID" value="WMV08035.1"/>
    <property type="molecule type" value="Genomic_DNA"/>
</dbReference>
<evidence type="ECO:0000313" key="2">
    <source>
        <dbReference type="EMBL" id="WMV08035.1"/>
    </source>
</evidence>
<gene>
    <name evidence="2" type="ORF">MTR67_001420</name>
</gene>
<dbReference type="Proteomes" id="UP001234989">
    <property type="component" value="Chromosome 1"/>
</dbReference>
<dbReference type="SUPFAM" id="SSF53098">
    <property type="entry name" value="Ribonuclease H-like"/>
    <property type="match status" value="1"/>
</dbReference>
<sequence>MVKCQNCQQVKYEHQRPAGLFQRLPIPEWKWEIIAMDFVVGVPKTLGKFDSNWVVFDRLTMLAHFIPGRIDYNDEQLAKVYAKEIVRLHWVPLSIISDRGTQFTSKFWRKLHDELGTQLTFSTAFHPQMDGQSEMTIQVLEDMSRACVIDFGGH</sequence>
<organism evidence="2 3">
    <name type="scientific">Solanum verrucosum</name>
    <dbReference type="NCBI Taxonomy" id="315347"/>
    <lineage>
        <taxon>Eukaryota</taxon>
        <taxon>Viridiplantae</taxon>
        <taxon>Streptophyta</taxon>
        <taxon>Embryophyta</taxon>
        <taxon>Tracheophyta</taxon>
        <taxon>Spermatophyta</taxon>
        <taxon>Magnoliopsida</taxon>
        <taxon>eudicotyledons</taxon>
        <taxon>Gunneridae</taxon>
        <taxon>Pentapetalae</taxon>
        <taxon>asterids</taxon>
        <taxon>lamiids</taxon>
        <taxon>Solanales</taxon>
        <taxon>Solanaceae</taxon>
        <taxon>Solanoideae</taxon>
        <taxon>Solaneae</taxon>
        <taxon>Solanum</taxon>
    </lineage>
</organism>
<dbReference type="GO" id="GO:0003676">
    <property type="term" value="F:nucleic acid binding"/>
    <property type="evidence" value="ECO:0007669"/>
    <property type="project" value="InterPro"/>
</dbReference>
<dbReference type="GO" id="GO:0015074">
    <property type="term" value="P:DNA integration"/>
    <property type="evidence" value="ECO:0007669"/>
    <property type="project" value="InterPro"/>
</dbReference>
<dbReference type="PANTHER" id="PTHR35046">
    <property type="entry name" value="ZINC KNUCKLE (CCHC-TYPE) FAMILY PROTEIN"/>
    <property type="match status" value="1"/>
</dbReference>
<dbReference type="AlphaFoldDB" id="A0AAF0TCE1"/>
<dbReference type="InterPro" id="IPR012337">
    <property type="entry name" value="RNaseH-like_sf"/>
</dbReference>
<protein>
    <recommendedName>
        <fullName evidence="1">Integrase catalytic domain-containing protein</fullName>
    </recommendedName>
</protein>
<evidence type="ECO:0000313" key="3">
    <source>
        <dbReference type="Proteomes" id="UP001234989"/>
    </source>
</evidence>
<dbReference type="PANTHER" id="PTHR35046:SF26">
    <property type="entry name" value="RNA-DIRECTED DNA POLYMERASE"/>
    <property type="match status" value="1"/>
</dbReference>
<feature type="domain" description="Integrase catalytic" evidence="1">
    <location>
        <begin position="23"/>
        <end position="154"/>
    </location>
</feature>
<keyword evidence="3" id="KW-1185">Reference proteome</keyword>
<name>A0AAF0TCE1_SOLVR</name>
<evidence type="ECO:0000259" key="1">
    <source>
        <dbReference type="PROSITE" id="PS50994"/>
    </source>
</evidence>
<accession>A0AAF0TCE1</accession>